<feature type="compositionally biased region" description="Polar residues" evidence="1">
    <location>
        <begin position="112"/>
        <end position="121"/>
    </location>
</feature>
<evidence type="ECO:0000313" key="4">
    <source>
        <dbReference type="Proteomes" id="UP001159363"/>
    </source>
</evidence>
<feature type="region of interest" description="Disordered" evidence="1">
    <location>
        <begin position="88"/>
        <end position="121"/>
    </location>
</feature>
<evidence type="ECO:0000313" key="3">
    <source>
        <dbReference type="EMBL" id="KAJ8877852.1"/>
    </source>
</evidence>
<keyword evidence="4" id="KW-1185">Reference proteome</keyword>
<sequence length="121" mass="13722">MQGGKERDTRGAVSTNVVLQLSDKLLDEGRTIVTENYHSSIELANKLLDRETHLLGTLRSNRKGNPKTKDKCDVLMISTTHSAEMVETEWKSGQKVKKPKMIRDYNHDKTPIDTSDQMSSY</sequence>
<gene>
    <name evidence="3" type="ORF">PR048_022311</name>
</gene>
<dbReference type="InterPro" id="IPR029526">
    <property type="entry name" value="PGBD"/>
</dbReference>
<dbReference type="Pfam" id="PF13843">
    <property type="entry name" value="DDE_Tnp_1_7"/>
    <property type="match status" value="2"/>
</dbReference>
<feature type="compositionally biased region" description="Basic and acidic residues" evidence="1">
    <location>
        <begin position="101"/>
        <end position="111"/>
    </location>
</feature>
<dbReference type="EMBL" id="JARBHB010000008">
    <property type="protein sequence ID" value="KAJ8877852.1"/>
    <property type="molecule type" value="Genomic_DNA"/>
</dbReference>
<organism evidence="3 4">
    <name type="scientific">Dryococelus australis</name>
    <dbReference type="NCBI Taxonomy" id="614101"/>
    <lineage>
        <taxon>Eukaryota</taxon>
        <taxon>Metazoa</taxon>
        <taxon>Ecdysozoa</taxon>
        <taxon>Arthropoda</taxon>
        <taxon>Hexapoda</taxon>
        <taxon>Insecta</taxon>
        <taxon>Pterygota</taxon>
        <taxon>Neoptera</taxon>
        <taxon>Polyneoptera</taxon>
        <taxon>Phasmatodea</taxon>
        <taxon>Verophasmatodea</taxon>
        <taxon>Anareolatae</taxon>
        <taxon>Phasmatidae</taxon>
        <taxon>Eurycanthinae</taxon>
        <taxon>Dryococelus</taxon>
    </lineage>
</organism>
<evidence type="ECO:0000256" key="1">
    <source>
        <dbReference type="SAM" id="MobiDB-lite"/>
    </source>
</evidence>
<accession>A0ABQ9H0S9</accession>
<protein>
    <recommendedName>
        <fullName evidence="2">PiggyBac transposable element-derived protein domain-containing protein</fullName>
    </recommendedName>
</protein>
<reference evidence="3 4" key="1">
    <citation type="submission" date="2023-02" db="EMBL/GenBank/DDBJ databases">
        <title>LHISI_Scaffold_Assembly.</title>
        <authorList>
            <person name="Stuart O.P."/>
            <person name="Cleave R."/>
            <person name="Magrath M.J.L."/>
            <person name="Mikheyev A.S."/>
        </authorList>
    </citation>
    <scope>NUCLEOTIDE SEQUENCE [LARGE SCALE GENOMIC DNA]</scope>
    <source>
        <strain evidence="3">Daus_M_001</strain>
        <tissue evidence="3">Leg muscle</tissue>
    </source>
</reference>
<dbReference type="PANTHER" id="PTHR46599">
    <property type="entry name" value="PIGGYBAC TRANSPOSABLE ELEMENT-DERIVED PROTEIN 4"/>
    <property type="match status" value="1"/>
</dbReference>
<evidence type="ECO:0000259" key="2">
    <source>
        <dbReference type="Pfam" id="PF13843"/>
    </source>
</evidence>
<comment type="caution">
    <text evidence="3">The sequence shown here is derived from an EMBL/GenBank/DDBJ whole genome shotgun (WGS) entry which is preliminary data.</text>
</comment>
<feature type="domain" description="PiggyBac transposable element-derived protein" evidence="2">
    <location>
        <begin position="8"/>
        <end position="68"/>
    </location>
</feature>
<dbReference type="Proteomes" id="UP001159363">
    <property type="component" value="Chromosome 7"/>
</dbReference>
<feature type="domain" description="PiggyBac transposable element-derived protein" evidence="2">
    <location>
        <begin position="69"/>
        <end position="119"/>
    </location>
</feature>
<name>A0ABQ9H0S9_9NEOP</name>
<proteinExistence type="predicted"/>
<dbReference type="PANTHER" id="PTHR46599:SF3">
    <property type="entry name" value="PIGGYBAC TRANSPOSABLE ELEMENT-DERIVED PROTEIN 4"/>
    <property type="match status" value="1"/>
</dbReference>